<protein>
    <submittedName>
        <fullName evidence="2">Uncharacterized protein</fullName>
    </submittedName>
</protein>
<dbReference type="Proteomes" id="UP001374584">
    <property type="component" value="Unassembled WGS sequence"/>
</dbReference>
<reference evidence="2 3" key="1">
    <citation type="submission" date="2024-01" db="EMBL/GenBank/DDBJ databases">
        <title>The genomes of 5 underutilized Papilionoideae crops provide insights into root nodulation and disease resistanc.</title>
        <authorList>
            <person name="Jiang F."/>
        </authorList>
    </citation>
    <scope>NUCLEOTIDE SEQUENCE [LARGE SCALE GENOMIC DNA]</scope>
    <source>
        <strain evidence="2">JINMINGXINNONG_FW02</strain>
        <tissue evidence="2">Leaves</tissue>
    </source>
</reference>
<dbReference type="EMBL" id="JAYMYR010000010">
    <property type="protein sequence ID" value="KAK7334718.1"/>
    <property type="molecule type" value="Genomic_DNA"/>
</dbReference>
<evidence type="ECO:0000256" key="1">
    <source>
        <dbReference type="SAM" id="SignalP"/>
    </source>
</evidence>
<organism evidence="2 3">
    <name type="scientific">Phaseolus coccineus</name>
    <name type="common">Scarlet runner bean</name>
    <name type="synonym">Phaseolus multiflorus</name>
    <dbReference type="NCBI Taxonomy" id="3886"/>
    <lineage>
        <taxon>Eukaryota</taxon>
        <taxon>Viridiplantae</taxon>
        <taxon>Streptophyta</taxon>
        <taxon>Embryophyta</taxon>
        <taxon>Tracheophyta</taxon>
        <taxon>Spermatophyta</taxon>
        <taxon>Magnoliopsida</taxon>
        <taxon>eudicotyledons</taxon>
        <taxon>Gunneridae</taxon>
        <taxon>Pentapetalae</taxon>
        <taxon>rosids</taxon>
        <taxon>fabids</taxon>
        <taxon>Fabales</taxon>
        <taxon>Fabaceae</taxon>
        <taxon>Papilionoideae</taxon>
        <taxon>50 kb inversion clade</taxon>
        <taxon>NPAAA clade</taxon>
        <taxon>indigoferoid/millettioid clade</taxon>
        <taxon>Phaseoleae</taxon>
        <taxon>Phaseolus</taxon>
    </lineage>
</organism>
<evidence type="ECO:0000313" key="3">
    <source>
        <dbReference type="Proteomes" id="UP001374584"/>
    </source>
</evidence>
<gene>
    <name evidence="2" type="ORF">VNO80_26479</name>
</gene>
<sequence>MGLNMMNLKIVLLGMICIGLFMCSSGREIIEKNGQSDAAGAFCTIKQGDCPDNKACNFFCLSVFYPHGGSCLSNQCCCKP</sequence>
<accession>A0AAN9LJU7</accession>
<keyword evidence="3" id="KW-1185">Reference proteome</keyword>
<keyword evidence="1" id="KW-0732">Signal</keyword>
<comment type="caution">
    <text evidence="2">The sequence shown here is derived from an EMBL/GenBank/DDBJ whole genome shotgun (WGS) entry which is preliminary data.</text>
</comment>
<feature type="chain" id="PRO_5043018852" evidence="1">
    <location>
        <begin position="27"/>
        <end position="80"/>
    </location>
</feature>
<feature type="signal peptide" evidence="1">
    <location>
        <begin position="1"/>
        <end position="26"/>
    </location>
</feature>
<name>A0AAN9LJU7_PHACN</name>
<evidence type="ECO:0000313" key="2">
    <source>
        <dbReference type="EMBL" id="KAK7334718.1"/>
    </source>
</evidence>
<dbReference type="AlphaFoldDB" id="A0AAN9LJU7"/>
<proteinExistence type="predicted"/>